<evidence type="ECO:0000313" key="3">
    <source>
        <dbReference type="Proteomes" id="UP000712600"/>
    </source>
</evidence>
<name>A0A8S9PDU1_BRACR</name>
<comment type="caution">
    <text evidence="2">The sequence shown here is derived from an EMBL/GenBank/DDBJ whole genome shotgun (WGS) entry which is preliminary data.</text>
</comment>
<dbReference type="Proteomes" id="UP000712600">
    <property type="component" value="Unassembled WGS sequence"/>
</dbReference>
<protein>
    <submittedName>
        <fullName evidence="2">Uncharacterized protein</fullName>
    </submittedName>
</protein>
<feature type="compositionally biased region" description="Basic and acidic residues" evidence="1">
    <location>
        <begin position="498"/>
        <end position="507"/>
    </location>
</feature>
<feature type="compositionally biased region" description="Low complexity" evidence="1">
    <location>
        <begin position="228"/>
        <end position="237"/>
    </location>
</feature>
<dbReference type="EMBL" id="QGKX02001521">
    <property type="protein sequence ID" value="KAF3513310.1"/>
    <property type="molecule type" value="Genomic_DNA"/>
</dbReference>
<proteinExistence type="predicted"/>
<evidence type="ECO:0000313" key="2">
    <source>
        <dbReference type="EMBL" id="KAF3513310.1"/>
    </source>
</evidence>
<feature type="region of interest" description="Disordered" evidence="1">
    <location>
        <begin position="498"/>
        <end position="541"/>
    </location>
</feature>
<evidence type="ECO:0000256" key="1">
    <source>
        <dbReference type="SAM" id="MobiDB-lite"/>
    </source>
</evidence>
<feature type="region of interest" description="Disordered" evidence="1">
    <location>
        <begin position="228"/>
        <end position="293"/>
    </location>
</feature>
<accession>A0A8S9PDU1</accession>
<reference evidence="2" key="1">
    <citation type="submission" date="2019-12" db="EMBL/GenBank/DDBJ databases">
        <title>Genome sequencing and annotation of Brassica cretica.</title>
        <authorList>
            <person name="Studholme D.J."/>
            <person name="Sarris P."/>
        </authorList>
    </citation>
    <scope>NUCLEOTIDE SEQUENCE</scope>
    <source>
        <strain evidence="2">PFS-109/04</strain>
        <tissue evidence="2">Leaf</tissue>
    </source>
</reference>
<organism evidence="2 3">
    <name type="scientific">Brassica cretica</name>
    <name type="common">Mustard</name>
    <dbReference type="NCBI Taxonomy" id="69181"/>
    <lineage>
        <taxon>Eukaryota</taxon>
        <taxon>Viridiplantae</taxon>
        <taxon>Streptophyta</taxon>
        <taxon>Embryophyta</taxon>
        <taxon>Tracheophyta</taxon>
        <taxon>Spermatophyta</taxon>
        <taxon>Magnoliopsida</taxon>
        <taxon>eudicotyledons</taxon>
        <taxon>Gunneridae</taxon>
        <taxon>Pentapetalae</taxon>
        <taxon>rosids</taxon>
        <taxon>malvids</taxon>
        <taxon>Brassicales</taxon>
        <taxon>Brassicaceae</taxon>
        <taxon>Brassiceae</taxon>
        <taxon>Brassica</taxon>
    </lineage>
</organism>
<dbReference type="Pfam" id="PF07794">
    <property type="entry name" value="DUF1633"/>
    <property type="match status" value="1"/>
</dbReference>
<dbReference type="AlphaFoldDB" id="A0A8S9PDU1"/>
<dbReference type="InterPro" id="IPR012436">
    <property type="entry name" value="DUF1633"/>
</dbReference>
<gene>
    <name evidence="2" type="ORF">F2Q69_00008433</name>
</gene>
<feature type="region of interest" description="Disordered" evidence="1">
    <location>
        <begin position="187"/>
        <end position="207"/>
    </location>
</feature>
<sequence>MSSSFSFPHPTTTIDDLEDLYKVYGVDLSIVLDLAGASETPETVRGGYCGANLSFFQFCGLTFPILGSVLEILVELDLSFTQFLPNFLRHLIAFLVRAREEGLSFGLGDFRHLVLVKRNKQSPGTFLGSPRPGRHVIEDVPYCDEKWHEQFFVFKVDRASVAPSGSSLMSDEIHGLIGVLRRGRSHWGSEDETEHSREVIATPSVQAQSSDRLVRQLVRRSSFRAFGSASRSRASNRPPLVSIQDSYDEGASEERWSPISLSPGSEDEAVAATRKRRRSSKAALPGPSRSRLVSEGDGSLFAAQGKLISLACRMRSAGCHLPSLVSSDEKEAYAKVAVVSPKVMEAFNEYVVVMEDRVEASGNDKEIESIDIRRASCIARRNIAKRYREIIQSLKEKWMSKKKEVSVEIQLQEVIANIDLLNELKDGGLTVDAELARLKEMEEDCEGLAALGTVSDWLISELDLPQVSEDVGGSEERPLVTPKGYELELTLWASTQEGKDLEGEKSAARVKSSSPTGLEGRDRSPKKAKTNGSDHRLGVSGETAIAKPFHWQFSHSKDCPIDVRSFQGS</sequence>